<reference evidence="1" key="1">
    <citation type="submission" date="2019-10" db="EMBL/GenBank/DDBJ databases">
        <title>Conservation and host-specific expression of non-tandemly repeated heterogenous ribosome RNA gene in arbuscular mycorrhizal fungi.</title>
        <authorList>
            <person name="Maeda T."/>
            <person name="Kobayashi Y."/>
            <person name="Nakagawa T."/>
            <person name="Ezawa T."/>
            <person name="Yamaguchi K."/>
            <person name="Bino T."/>
            <person name="Nishimoto Y."/>
            <person name="Shigenobu S."/>
            <person name="Kawaguchi M."/>
        </authorList>
    </citation>
    <scope>NUCLEOTIDE SEQUENCE</scope>
    <source>
        <strain evidence="1">HR1</strain>
    </source>
</reference>
<name>A0A8H3LH10_9GLOM</name>
<sequence length="382" mass="44367">MLSFKKSSNSQTIQSSIYYIEGEPHYLICFRDNLQYQVVLVQSPFDASVELHKIITPNKKTAVSGIHLFGLQLKCIDRNRKGRPCELKPNEESSKTTQIKRAKGLAKKEQIHFEDSIKDFYNPKDRVVLKKLIPINFIDLNSAIIQEDPSKEPDIIDPTIIEQVVNATRKEAYQSIKKILEYIVSSYVNEGKLDPEIPFDYHYTIVLFPRTENYSTLKVATTAFIQELQELSNTEMVINDIFWRNGKSNWVISKSMSILSENLTAYPGHKLPPLFNIISLKNHIPDKLHIMLCITDRLWELEMENLKIRFEFWKIHGTDNWNYTSLMGDDKFCVLRNFNLTKLFDPECAALIKSLWDGFAELYDLLGEKKTDSQYFHLKAKA</sequence>
<proteinExistence type="predicted"/>
<evidence type="ECO:0000313" key="2">
    <source>
        <dbReference type="Proteomes" id="UP000615446"/>
    </source>
</evidence>
<dbReference type="EMBL" id="BLAL01000160">
    <property type="protein sequence ID" value="GES86095.1"/>
    <property type="molecule type" value="Genomic_DNA"/>
</dbReference>
<dbReference type="AlphaFoldDB" id="A0A8H3LH10"/>
<protein>
    <submittedName>
        <fullName evidence="1">Uncharacterized protein</fullName>
    </submittedName>
</protein>
<evidence type="ECO:0000313" key="1">
    <source>
        <dbReference type="EMBL" id="GES86095.1"/>
    </source>
</evidence>
<gene>
    <name evidence="1" type="ORF">RCL2_001316700</name>
</gene>
<accession>A0A8H3LH10</accession>
<comment type="caution">
    <text evidence="1">The sequence shown here is derived from an EMBL/GenBank/DDBJ whole genome shotgun (WGS) entry which is preliminary data.</text>
</comment>
<organism evidence="1 2">
    <name type="scientific">Rhizophagus clarus</name>
    <dbReference type="NCBI Taxonomy" id="94130"/>
    <lineage>
        <taxon>Eukaryota</taxon>
        <taxon>Fungi</taxon>
        <taxon>Fungi incertae sedis</taxon>
        <taxon>Mucoromycota</taxon>
        <taxon>Glomeromycotina</taxon>
        <taxon>Glomeromycetes</taxon>
        <taxon>Glomerales</taxon>
        <taxon>Glomeraceae</taxon>
        <taxon>Rhizophagus</taxon>
    </lineage>
</organism>
<dbReference type="Proteomes" id="UP000615446">
    <property type="component" value="Unassembled WGS sequence"/>
</dbReference>